<dbReference type="InterPro" id="IPR027417">
    <property type="entry name" value="P-loop_NTPase"/>
</dbReference>
<dbReference type="InterPro" id="IPR003593">
    <property type="entry name" value="AAA+_ATPase"/>
</dbReference>
<protein>
    <recommendedName>
        <fullName evidence="2">AAA+ ATPase domain-containing protein</fullName>
    </recommendedName>
</protein>
<gene>
    <name evidence="3" type="ordered locus">PSTAB_2427</name>
</gene>
<dbReference type="SUPFAM" id="SSF52540">
    <property type="entry name" value="P-loop containing nucleoside triphosphate hydrolases"/>
    <property type="match status" value="1"/>
</dbReference>
<reference evidence="4" key="3">
    <citation type="submission" date="2011-06" db="EMBL/GenBank/DDBJ databases">
        <title>Complete genome sequence of Pseudomonas stutzeri strain CGMCC 1.1803.</title>
        <authorList>
            <person name="Yan Y."/>
            <person name="Chen M."/>
            <person name="Lu W."/>
            <person name="Zhang W."/>
            <person name="Ping S."/>
            <person name="Lin M."/>
        </authorList>
    </citation>
    <scope>NUCLEOTIDE SEQUENCE [LARGE SCALE GENOMIC DNA]</scope>
    <source>
        <strain evidence="4">ATCC 17588 / DSM 5190 / CCUG 11256 / JCM 5965 / LMG 11199 / NCIMB 11358 / Stanier 221</strain>
    </source>
</reference>
<dbReference type="Proteomes" id="UP000008932">
    <property type="component" value="Chromosome"/>
</dbReference>
<dbReference type="SMART" id="SM00382">
    <property type="entry name" value="AAA"/>
    <property type="match status" value="1"/>
</dbReference>
<evidence type="ECO:0000313" key="3">
    <source>
        <dbReference type="EMBL" id="AEJ05708.1"/>
    </source>
</evidence>
<dbReference type="GO" id="GO:0005524">
    <property type="term" value="F:ATP binding"/>
    <property type="evidence" value="ECO:0007669"/>
    <property type="project" value="InterPro"/>
</dbReference>
<organism evidence="3 4">
    <name type="scientific">Stutzerimonas stutzeri (strain ATCC 17588 / DSM 5190 / CCUG 11256 / JCM 5965 / LMG 11199 / NBRC 14165 / NCIMB 11358 / Stanier 221)</name>
    <name type="common">Pseudomonas stutzeri</name>
    <dbReference type="NCBI Taxonomy" id="96563"/>
    <lineage>
        <taxon>Bacteria</taxon>
        <taxon>Pseudomonadati</taxon>
        <taxon>Pseudomonadota</taxon>
        <taxon>Gammaproteobacteria</taxon>
        <taxon>Pseudomonadales</taxon>
        <taxon>Pseudomonadaceae</taxon>
        <taxon>Stutzerimonas</taxon>
    </lineage>
</organism>
<dbReference type="EMBL" id="CP002881">
    <property type="protein sequence ID" value="AEJ05708.1"/>
    <property type="molecule type" value="Genomic_DNA"/>
</dbReference>
<sequence>MSKIESLVVYKDRVVGEDRGVVKPVLLIDENGNYRTLEKSRFPSGVYISKGYSIIDTSYEENQLFIIEEHHKDEQKTEEHGIDRYWAMGKDATPLPPNSLLPVVNCKLPPIETGILSESVKAPSGLFFILDNDEYKLYGPVQASTAPGESTQVVEAAATPKLSFGTDYLGVFDTREIYDCLVNITINGQNCTFLTSANDLANHRHTTQDFLADRKLIKHFNKLQVGKNTKNISKKEAERLSTSIAEFERLRRASNTKDERLERLKGMLNRYLSESDVGYQIVKDYFESTAGARFLTQYVEANQETLLGAHIQKIKNDVDRRETELKQKLYTIEAQINTKQDELTSVHGKVEKAKAEAEQKIADVKAEADEQIQELMRAREQQLQEEINNKEKALEQKTIELEEICSRLNIANNIEAMERADIFYQENNKRLEVAAKAYQDQLQNTDELSKRISEYHVIGRVLKGGNVTQESQIEYAPVDFASINPAHASDLVDRVRSYLDWDNGKTFSSAELSNLLISTTQSFLTVLAGPPGVGKTSTVVRMAQALKLGSPDTHKNFLYMPVSRGWVSGRDILGFYNSLNSTYQRARTGLYDFLDRKDSGTRTLQMVLLDEANLSPMEHYWSDFLGMCDEEGRNRPIDTGMPDPAKRYLKVGKNVRFIATINHDSTTERLSSRLIDRVPVISIDHEDDIDYGFETKDLMLDGAIDYALFEKFFKSTSDDAELSTSHKVLLEELITTLGQRDAELGQPVRISHRKRAAITNYYTAAVANELMDPDVAFDFAVSQHILPHIEGYGSKFRNRILKVQDALGKAFPRSNKHLERILTSGNDFTGTYSFF</sequence>
<evidence type="ECO:0000256" key="1">
    <source>
        <dbReference type="SAM" id="Coils"/>
    </source>
</evidence>
<evidence type="ECO:0000259" key="2">
    <source>
        <dbReference type="SMART" id="SM00382"/>
    </source>
</evidence>
<feature type="domain" description="AAA+ ATPase" evidence="2">
    <location>
        <begin position="521"/>
        <end position="684"/>
    </location>
</feature>
<dbReference type="AlphaFoldDB" id="F8H236"/>
<accession>F8H236</accession>
<dbReference type="Pfam" id="PF07728">
    <property type="entry name" value="AAA_5"/>
    <property type="match status" value="1"/>
</dbReference>
<evidence type="ECO:0000313" key="4">
    <source>
        <dbReference type="Proteomes" id="UP000008932"/>
    </source>
</evidence>
<dbReference type="KEGG" id="psz:PSTAB_2427"/>
<dbReference type="HOGENOM" id="CLU_016953_0_0_6"/>
<proteinExistence type="predicted"/>
<dbReference type="InterPro" id="IPR011704">
    <property type="entry name" value="ATPase_dyneun-rel_AAA"/>
</dbReference>
<name>F8H236_STUS2</name>
<reference evidence="3 4" key="1">
    <citation type="journal article" date="2011" name="J. Bacteriol.">
        <title>Complete Genome Sequence of the Type Strain Pseudomonas stutzeri CGMCC 1.1803.</title>
        <authorList>
            <person name="Chen M."/>
            <person name="Yan Y."/>
            <person name="Zhang W."/>
            <person name="Lu W."/>
            <person name="Wang J."/>
            <person name="Ping S."/>
            <person name="Lin M."/>
        </authorList>
    </citation>
    <scope>NUCLEOTIDE SEQUENCE [LARGE SCALE GENOMIC DNA]</scope>
    <source>
        <strain evidence="4">ATCC 17588 / DSM 5190 / CCUG 11256 / JCM 5965 / LMG 11199 / NCIMB 11358 / Stanier 221</strain>
    </source>
</reference>
<reference key="2">
    <citation type="submission" date="2011-06" db="EMBL/GenBank/DDBJ databases">
        <title>Complete Genome Sequence of Pseudomonas stutzeri Strain CGMCC 1.1803.</title>
        <authorList>
            <person name="Yan Y."/>
            <person name="Chen M."/>
            <person name="Lu W."/>
            <person name="Zhang W."/>
            <person name="Ping S."/>
            <person name="Lin M."/>
        </authorList>
    </citation>
    <scope>NUCLEOTIDE SEQUENCE</scope>
    <source>
        <strain>ATCC 17588</strain>
    </source>
</reference>
<dbReference type="Gene3D" id="3.40.50.300">
    <property type="entry name" value="P-loop containing nucleotide triphosphate hydrolases"/>
    <property type="match status" value="1"/>
</dbReference>
<feature type="coiled-coil region" evidence="1">
    <location>
        <begin position="347"/>
        <end position="448"/>
    </location>
</feature>
<keyword evidence="1" id="KW-0175">Coiled coil</keyword>
<dbReference type="GO" id="GO:0016887">
    <property type="term" value="F:ATP hydrolysis activity"/>
    <property type="evidence" value="ECO:0007669"/>
    <property type="project" value="InterPro"/>
</dbReference>